<dbReference type="Pfam" id="PF15269">
    <property type="entry name" value="zf-C2H2_7"/>
    <property type="match status" value="1"/>
</dbReference>
<feature type="region of interest" description="Disordered" evidence="2">
    <location>
        <begin position="483"/>
        <end position="509"/>
    </location>
</feature>
<feature type="compositionally biased region" description="Basic and acidic residues" evidence="2">
    <location>
        <begin position="97"/>
        <end position="119"/>
    </location>
</feature>
<dbReference type="AlphaFoldDB" id="A0AAV1H808"/>
<feature type="compositionally biased region" description="Basic and acidic residues" evidence="2">
    <location>
        <begin position="136"/>
        <end position="149"/>
    </location>
</feature>
<evidence type="ECO:0000256" key="2">
    <source>
        <dbReference type="SAM" id="MobiDB-lite"/>
    </source>
</evidence>
<keyword evidence="5" id="KW-1185">Reference proteome</keyword>
<dbReference type="Proteomes" id="UP001178508">
    <property type="component" value="Chromosome 19"/>
</dbReference>
<evidence type="ECO:0000256" key="1">
    <source>
        <dbReference type="SAM" id="Coils"/>
    </source>
</evidence>
<feature type="compositionally biased region" description="Basic and acidic residues" evidence="2">
    <location>
        <begin position="587"/>
        <end position="611"/>
    </location>
</feature>
<organism evidence="4 5">
    <name type="scientific">Xyrichtys novacula</name>
    <name type="common">Pearly razorfish</name>
    <name type="synonym">Hemipteronotus novacula</name>
    <dbReference type="NCBI Taxonomy" id="13765"/>
    <lineage>
        <taxon>Eukaryota</taxon>
        <taxon>Metazoa</taxon>
        <taxon>Chordata</taxon>
        <taxon>Craniata</taxon>
        <taxon>Vertebrata</taxon>
        <taxon>Euteleostomi</taxon>
        <taxon>Actinopterygii</taxon>
        <taxon>Neopterygii</taxon>
        <taxon>Teleostei</taxon>
        <taxon>Neoteleostei</taxon>
        <taxon>Acanthomorphata</taxon>
        <taxon>Eupercaria</taxon>
        <taxon>Labriformes</taxon>
        <taxon>Labridae</taxon>
        <taxon>Xyrichtys</taxon>
    </lineage>
</organism>
<name>A0AAV1H808_XYRNO</name>
<dbReference type="InterPro" id="IPR039064">
    <property type="entry name" value="ZNF750_Znf"/>
</dbReference>
<keyword evidence="1" id="KW-0175">Coiled coil</keyword>
<feature type="compositionally biased region" description="Polar residues" evidence="2">
    <location>
        <begin position="484"/>
        <end position="509"/>
    </location>
</feature>
<feature type="compositionally biased region" description="Acidic residues" evidence="2">
    <location>
        <begin position="120"/>
        <end position="135"/>
    </location>
</feature>
<dbReference type="InterPro" id="IPR039363">
    <property type="entry name" value="ZNF750"/>
</dbReference>
<evidence type="ECO:0000259" key="3">
    <source>
        <dbReference type="Pfam" id="PF15269"/>
    </source>
</evidence>
<feature type="region of interest" description="Disordered" evidence="2">
    <location>
        <begin position="381"/>
        <end position="432"/>
    </location>
</feature>
<sequence>MSKDDACKVTSASKHKERKPKKPHYIPRPWGKPYNYKCFQCPFTCMEKSHLYNHMKYSLCKNSLSLLIESDWPYKKGNILHPEQLRPFQQAHGVHTNGKDGLEQVTGTEERQRQRRVVEDEGEDKDSQGAEDEEEGGRGDGVELRKESTGENLSEDTTESATKKTRQPESEFLMADMLSLEDQLLRARSVEVEAQLKQYKLSKTCLTAPGLLSEQWRLLASSHTKAKAEGAQPRVSTSIPCYPPPPNLVDYQDPTGLNLSMLGVGYPISPSLFSYMNSALPAAATSVTAQTHAQLAQLPFLASAAQLMHPTSGTHTDRTLITPRLYYPFLCEHTFGPASSQNDANKVLKTSTNSLEVNPLSSFQPKVNLWKVPALRPGTTAVSSAGWVSPQGDPADQGFRLGDKPQTTAKEGRASWGVKRTGAPLGNNEAPVEKKPAVGFPLDLLKNIQTASTLNMAADKLLFPGSLQDAQLQRRTSDLWYNDALTSPNSETSSLSTNGGPNSHDSTATQNMAEGASQSVVTLLGDLSKALQEYQEAERKISHLEKEDLPAQRHLWEHLSKIRSELSHIHQALERTARQSDGPLDLSVKKGSTDSVADHSLREEVSLKDNTTETEDEDEEMEEKKEDEENESERKAMKASLESRKQSLDLLIKMSQASLVNTDVLSSGGLGMRPSSAEALWPSRTTKCEADSSVLLCPDGRSVVFTDIPSSAKTPKRPSSIQRLEAQCPPSPLTATDN</sequence>
<feature type="region of interest" description="Disordered" evidence="2">
    <location>
        <begin position="93"/>
        <end position="169"/>
    </location>
</feature>
<feature type="compositionally biased region" description="Acidic residues" evidence="2">
    <location>
        <begin position="612"/>
        <end position="631"/>
    </location>
</feature>
<feature type="domain" description="Zinc finger protein 750-like zinc finger" evidence="3">
    <location>
        <begin position="17"/>
        <end position="67"/>
    </location>
</feature>
<protein>
    <submittedName>
        <fullName evidence="4">Proline-rich protein 35</fullName>
    </submittedName>
</protein>
<gene>
    <name evidence="4" type="ORF">XNOV1_A041644</name>
</gene>
<feature type="region of interest" description="Disordered" evidence="2">
    <location>
        <begin position="708"/>
        <end position="738"/>
    </location>
</feature>
<feature type="region of interest" description="Disordered" evidence="2">
    <location>
        <begin position="1"/>
        <end position="26"/>
    </location>
</feature>
<feature type="coiled-coil region" evidence="1">
    <location>
        <begin position="520"/>
        <end position="547"/>
    </location>
</feature>
<dbReference type="EMBL" id="OY660882">
    <property type="protein sequence ID" value="CAJ1080889.1"/>
    <property type="molecule type" value="Genomic_DNA"/>
</dbReference>
<feature type="region of interest" description="Disordered" evidence="2">
    <location>
        <begin position="575"/>
        <end position="640"/>
    </location>
</feature>
<accession>A0AAV1H808</accession>
<feature type="compositionally biased region" description="Polar residues" evidence="2">
    <location>
        <begin position="708"/>
        <end position="722"/>
    </location>
</feature>
<evidence type="ECO:0000313" key="4">
    <source>
        <dbReference type="EMBL" id="CAJ1080889.1"/>
    </source>
</evidence>
<dbReference type="PANTHER" id="PTHR14678">
    <property type="entry name" value="PROLINE-RICH PROTEIN 35-RELATED"/>
    <property type="match status" value="1"/>
</dbReference>
<reference evidence="4" key="1">
    <citation type="submission" date="2023-08" db="EMBL/GenBank/DDBJ databases">
        <authorList>
            <person name="Alioto T."/>
            <person name="Alioto T."/>
            <person name="Gomez Garrido J."/>
        </authorList>
    </citation>
    <scope>NUCLEOTIDE SEQUENCE</scope>
</reference>
<proteinExistence type="predicted"/>
<feature type="compositionally biased region" description="Basic residues" evidence="2">
    <location>
        <begin position="13"/>
        <end position="25"/>
    </location>
</feature>
<dbReference type="PANTHER" id="PTHR14678:SF2">
    <property type="entry name" value="PROLINE-RICH PROTEIN 35"/>
    <property type="match status" value="1"/>
</dbReference>
<evidence type="ECO:0000313" key="5">
    <source>
        <dbReference type="Proteomes" id="UP001178508"/>
    </source>
</evidence>